<dbReference type="SUPFAM" id="SSF50341">
    <property type="entry name" value="CheW-like"/>
    <property type="match status" value="1"/>
</dbReference>
<dbReference type="Pfam" id="PF01584">
    <property type="entry name" value="CheW"/>
    <property type="match status" value="1"/>
</dbReference>
<protein>
    <submittedName>
        <fullName evidence="3">Chemotaxis protein CheW</fullName>
    </submittedName>
</protein>
<keyword evidence="4" id="KW-1185">Reference proteome</keyword>
<dbReference type="Gene3D" id="2.30.30.40">
    <property type="entry name" value="SH3 Domains"/>
    <property type="match status" value="1"/>
</dbReference>
<dbReference type="InterPro" id="IPR039315">
    <property type="entry name" value="CheW"/>
</dbReference>
<dbReference type="PANTHER" id="PTHR22617">
    <property type="entry name" value="CHEMOTAXIS SENSOR HISTIDINE KINASE-RELATED"/>
    <property type="match status" value="1"/>
</dbReference>
<evidence type="ECO:0000259" key="2">
    <source>
        <dbReference type="PROSITE" id="PS50851"/>
    </source>
</evidence>
<evidence type="ECO:0000313" key="3">
    <source>
        <dbReference type="EMBL" id="MCV9386381.1"/>
    </source>
</evidence>
<dbReference type="SMART" id="SM00260">
    <property type="entry name" value="CheW"/>
    <property type="match status" value="1"/>
</dbReference>
<name>A0ABT3CRP3_9BACT</name>
<dbReference type="Gene3D" id="2.40.50.180">
    <property type="entry name" value="CheA-289, Domain 4"/>
    <property type="match status" value="1"/>
</dbReference>
<proteinExistence type="predicted"/>
<dbReference type="EMBL" id="JAOYOD010000001">
    <property type="protein sequence ID" value="MCV9386381.1"/>
    <property type="molecule type" value="Genomic_DNA"/>
</dbReference>
<dbReference type="RefSeq" id="WP_264137169.1">
    <property type="nucleotide sequence ID" value="NZ_JAOYOD010000001.1"/>
</dbReference>
<feature type="domain" description="CheW-like" evidence="2">
    <location>
        <begin position="10"/>
        <end position="154"/>
    </location>
</feature>
<evidence type="ECO:0000313" key="4">
    <source>
        <dbReference type="Proteomes" id="UP001300692"/>
    </source>
</evidence>
<feature type="region of interest" description="Disordered" evidence="1">
    <location>
        <begin position="162"/>
        <end position="186"/>
    </location>
</feature>
<dbReference type="InterPro" id="IPR036061">
    <property type="entry name" value="CheW-like_dom_sf"/>
</dbReference>
<evidence type="ECO:0000256" key="1">
    <source>
        <dbReference type="SAM" id="MobiDB-lite"/>
    </source>
</evidence>
<accession>A0ABT3CRP3</accession>
<organism evidence="3 4">
    <name type="scientific">Reichenbachiella ulvae</name>
    <dbReference type="NCBI Taxonomy" id="2980104"/>
    <lineage>
        <taxon>Bacteria</taxon>
        <taxon>Pseudomonadati</taxon>
        <taxon>Bacteroidota</taxon>
        <taxon>Cytophagia</taxon>
        <taxon>Cytophagales</taxon>
        <taxon>Reichenbachiellaceae</taxon>
        <taxon>Reichenbachiella</taxon>
    </lineage>
</organism>
<dbReference type="Proteomes" id="UP001300692">
    <property type="component" value="Unassembled WGS sequence"/>
</dbReference>
<dbReference type="PROSITE" id="PS50851">
    <property type="entry name" value="CHEW"/>
    <property type="match status" value="1"/>
</dbReference>
<dbReference type="PANTHER" id="PTHR22617:SF23">
    <property type="entry name" value="CHEMOTAXIS PROTEIN CHEW"/>
    <property type="match status" value="1"/>
</dbReference>
<dbReference type="InterPro" id="IPR002545">
    <property type="entry name" value="CheW-lke_dom"/>
</dbReference>
<comment type="caution">
    <text evidence="3">The sequence shown here is derived from an EMBL/GenBank/DDBJ whole genome shotgun (WGS) entry which is preliminary data.</text>
</comment>
<sequence length="186" mass="20946">METKIDTQIPENVLSFILDKELFAVNVTKVIEIIEVPKISKIPRSPLYMTGVINVRNHMVPLVDTRVKLGMKPTEFTVDTCVIVVEINAAGQRLAVGVLVDEVQEVIGLRADEVKPAPKFESNEYEKFILGMFSSDEHFAMILDLDQVFSLHEIIALESAIHPEDKTKKEETTKTQAKPKKSTKKK</sequence>
<reference evidence="3 4" key="1">
    <citation type="submission" date="2022-10" db="EMBL/GenBank/DDBJ databases">
        <title>Comparative genomics and taxonomic characterization of three novel marine species of genus Reichenbachiella exhibiting antioxidant and polysaccharide degradation activities.</title>
        <authorList>
            <person name="Muhammad N."/>
            <person name="Lee Y.-J."/>
            <person name="Ko J."/>
            <person name="Kim S.-G."/>
        </authorList>
    </citation>
    <scope>NUCLEOTIDE SEQUENCE [LARGE SCALE GENOMIC DNA]</scope>
    <source>
        <strain evidence="3 4">ABR2-5</strain>
    </source>
</reference>
<feature type="compositionally biased region" description="Basic and acidic residues" evidence="1">
    <location>
        <begin position="162"/>
        <end position="173"/>
    </location>
</feature>
<gene>
    <name evidence="3" type="ORF">N7U62_06885</name>
</gene>
<feature type="compositionally biased region" description="Basic residues" evidence="1">
    <location>
        <begin position="177"/>
        <end position="186"/>
    </location>
</feature>